<dbReference type="InterPro" id="IPR037197">
    <property type="entry name" value="WWE_dom_sf"/>
</dbReference>
<dbReference type="Pfam" id="PF02825">
    <property type="entry name" value="WWE"/>
    <property type="match status" value="1"/>
</dbReference>
<feature type="repeat" description="TPR" evidence="8">
    <location>
        <begin position="698"/>
        <end position="731"/>
    </location>
</feature>
<feature type="compositionally biased region" description="Basic and acidic residues" evidence="9">
    <location>
        <begin position="583"/>
        <end position="592"/>
    </location>
</feature>
<dbReference type="Gene3D" id="3.30.720.50">
    <property type="match status" value="1"/>
</dbReference>
<dbReference type="EC" id="5.2.1.8" evidence="2 7"/>
<name>A0A1Q9ES80_SYMMI</name>
<dbReference type="InterPro" id="IPR019734">
    <property type="entry name" value="TPR_rpt"/>
</dbReference>
<evidence type="ECO:0000256" key="1">
    <source>
        <dbReference type="ARBA" id="ARBA00000971"/>
    </source>
</evidence>
<dbReference type="PROSITE" id="PS50005">
    <property type="entry name" value="TPR"/>
    <property type="match status" value="1"/>
</dbReference>
<keyword evidence="5 7" id="KW-0697">Rotamase</keyword>
<dbReference type="InterPro" id="IPR001179">
    <property type="entry name" value="PPIase_FKBP_dom"/>
</dbReference>
<feature type="region of interest" description="Disordered" evidence="9">
    <location>
        <begin position="581"/>
        <end position="604"/>
    </location>
</feature>
<comment type="caution">
    <text evidence="13">The sequence shown here is derived from an EMBL/GenBank/DDBJ whole genome shotgun (WGS) entry which is preliminary data.</text>
</comment>
<feature type="domain" description="WWE" evidence="12">
    <location>
        <begin position="1002"/>
        <end position="1082"/>
    </location>
</feature>
<evidence type="ECO:0000256" key="3">
    <source>
        <dbReference type="ARBA" id="ARBA00022737"/>
    </source>
</evidence>
<evidence type="ECO:0000256" key="8">
    <source>
        <dbReference type="PROSITE-ProRule" id="PRU00339"/>
    </source>
</evidence>
<dbReference type="SUPFAM" id="SSF50891">
    <property type="entry name" value="Cyclophilin-like"/>
    <property type="match status" value="1"/>
</dbReference>
<keyword evidence="6 7" id="KW-0413">Isomerase</keyword>
<dbReference type="Gene3D" id="2.40.100.10">
    <property type="entry name" value="Cyclophilin-like"/>
    <property type="match status" value="1"/>
</dbReference>
<dbReference type="PANTHER" id="PTHR46512">
    <property type="entry name" value="PEPTIDYLPROLYL ISOMERASE"/>
    <property type="match status" value="1"/>
</dbReference>
<dbReference type="GO" id="GO:0003755">
    <property type="term" value="F:peptidyl-prolyl cis-trans isomerase activity"/>
    <property type="evidence" value="ECO:0007669"/>
    <property type="project" value="UniProtKB-KW"/>
</dbReference>
<dbReference type="Pfam" id="PF00160">
    <property type="entry name" value="Pro_isomerase"/>
    <property type="match status" value="1"/>
</dbReference>
<dbReference type="InterPro" id="IPR011990">
    <property type="entry name" value="TPR-like_helical_dom_sf"/>
</dbReference>
<keyword evidence="3" id="KW-0677">Repeat</keyword>
<sequence>MSLSPELSSALQRITACNKSEHLLMVVRNDLIKSLQAGQTAVASAHEAWMQLERLGADVMSIGRLVGFVDRDKLHKAFNDSKLLMRTVIMDYLAVIVDSDNTRLSQLRYSLMSLLRCRLADLSEQNFYASLMEVPFIVSDALSKTRPESQAQLPGLLSRTWACSCLPDFVDPVHEALKLSNQASLVAIQHSVAAWARLRNDVEGSGVLSCDDGPGKFRKLDSLLQEEVLCTCYAFLGKDGVADFGMVDQVIREQCEWKQDMPLSIEAFLTKLHTTHSHLQKAVLTELTCSENVWKRTLTREHKKLFKDPLKKVVQAEHASLYSDGVCPHFTYWGGKRNEKATLGRGNDFLSLLGNGVRKGRRRVYTYVVLDEGMFFSETGANIAKDFFSKHAVHANASPEVRMAGTFRICETPERALILFLDNDSGTYRPTRSLHHPQSLASITFISLLWLWERFGTLIVEQHTADFIMGGSRDLLGDGRLLKRVELEGAGPSPQKGDRVQVRYETRHQGKCVESMAEEAFEFVLGEDQVLEAWDLGVATMRPGERSVFTVHPSLAFGEEGAGEEIPASATLEFTIQLFPESKGQKMERSPERSGPGSSKKLLGEERLQRALEAKVRGNGLVKAGDYSAASRAYKESLMLIQPSSLPMQGQESLELLRESSQLRVALLLNLSQCSLKLEDFPAAAQHASDALDLEPSCKALFRRALAQLARGSLSEARDDLQAALQLEPQNREVREKLEVCRTRMQQAQAWQKQAFGGLFGKAPEQSSRQRSSETLKSLPKVWMEIQIGSKPAGRVEMILYKDTVPRTAENFLKLCTGELSTERRRLHYRHSIIHKVVPGCLIEAGDIEKSNGMGGQSIYGPSFADEAFVDAHERRGLLSMSNRGPDTNASRFFFTLRSLPEFDGKHVVFGEVSSGLQVLDAMEQVETEYPDCPKTSIRSSEHLPILKEVLELNFPGLLVRVLDVTQPQPQDILDFAGPNETKGSKGCVYAGQWKWKVESEDELQASSLQAAASVWEWKNRNGWQRYLPEDECLLDQLQVECKGQQAETSGFSFGRGAMYKVDFLENLQTNLKTGRVREMRQILSGCYVPSWEIHCGGIEWKACSFHDAVTIEQAYLATAAGARVLLTLSRATNTEAPQNPRKWDEERRFAASARERGEAFIGREEEKLLKSIVRAGRRRDWSRASAIIWDYSGTQTPIYSAALFAAIRCKQFDEGASIYEEMCQRSVWRDLPSFSMALKIFSKSNSSRVDEIWEEAVAEHPPDAALCAARLDAAAEVGDIRAAKKLLEQMGRLEPPMEPNLLHFTSAIRACKNADSEESHEMAKSFFELALGQGIEPDIVVFRELMDACRRAPLHEVQTIYKFLKEMGLQADRIFSDVYLRAVLQLPRSRRFQSMAEAAQELRAMQDEGRLAEARAVLAEFTSKDVQLTALGHLLNGGEERLFDFKMMTCAGSKPSDVRALRRLASSGV</sequence>
<dbReference type="InterPro" id="IPR002130">
    <property type="entry name" value="Cyclophilin-type_PPIase_dom"/>
</dbReference>
<dbReference type="Gene3D" id="3.10.50.40">
    <property type="match status" value="1"/>
</dbReference>
<feature type="domain" description="PPIase cyclophilin-type" evidence="11">
    <location>
        <begin position="783"/>
        <end position="938"/>
    </location>
</feature>
<evidence type="ECO:0000259" key="11">
    <source>
        <dbReference type="PROSITE" id="PS50072"/>
    </source>
</evidence>
<dbReference type="PANTHER" id="PTHR46512:SF9">
    <property type="entry name" value="PEPTIDYLPROLYL ISOMERASE"/>
    <property type="match status" value="1"/>
</dbReference>
<evidence type="ECO:0000259" key="10">
    <source>
        <dbReference type="PROSITE" id="PS50059"/>
    </source>
</evidence>
<evidence type="ECO:0000256" key="2">
    <source>
        <dbReference type="ARBA" id="ARBA00013194"/>
    </source>
</evidence>
<evidence type="ECO:0000259" key="12">
    <source>
        <dbReference type="PROSITE" id="PS50918"/>
    </source>
</evidence>
<dbReference type="InterPro" id="IPR004170">
    <property type="entry name" value="WWE_dom"/>
</dbReference>
<reference evidence="13 14" key="1">
    <citation type="submission" date="2016-02" db="EMBL/GenBank/DDBJ databases">
        <title>Genome analysis of coral dinoflagellate symbionts highlights evolutionary adaptations to a symbiotic lifestyle.</title>
        <authorList>
            <person name="Aranda M."/>
            <person name="Li Y."/>
            <person name="Liew Y.J."/>
            <person name="Baumgarten S."/>
            <person name="Simakov O."/>
            <person name="Wilson M."/>
            <person name="Piel J."/>
            <person name="Ashoor H."/>
            <person name="Bougouffa S."/>
            <person name="Bajic V.B."/>
            <person name="Ryu T."/>
            <person name="Ravasi T."/>
            <person name="Bayer T."/>
            <person name="Micklem G."/>
            <person name="Kim H."/>
            <person name="Bhak J."/>
            <person name="Lajeunesse T.C."/>
            <person name="Voolstra C.R."/>
        </authorList>
    </citation>
    <scope>NUCLEOTIDE SEQUENCE [LARGE SCALE GENOMIC DNA]</scope>
    <source>
        <strain evidence="13 14">CCMP2467</strain>
    </source>
</reference>
<keyword evidence="4 8" id="KW-0802">TPR repeat</keyword>
<organism evidence="13 14">
    <name type="scientific">Symbiodinium microadriaticum</name>
    <name type="common">Dinoflagellate</name>
    <name type="synonym">Zooxanthella microadriatica</name>
    <dbReference type="NCBI Taxonomy" id="2951"/>
    <lineage>
        <taxon>Eukaryota</taxon>
        <taxon>Sar</taxon>
        <taxon>Alveolata</taxon>
        <taxon>Dinophyceae</taxon>
        <taxon>Suessiales</taxon>
        <taxon>Symbiodiniaceae</taxon>
        <taxon>Symbiodinium</taxon>
    </lineage>
</organism>
<protein>
    <recommendedName>
        <fullName evidence="2 7">peptidylprolyl isomerase</fullName>
        <ecNumber evidence="2 7">5.2.1.8</ecNumber>
    </recommendedName>
</protein>
<dbReference type="OrthoDB" id="1902587at2759"/>
<dbReference type="InterPro" id="IPR029000">
    <property type="entry name" value="Cyclophilin-like_dom_sf"/>
</dbReference>
<dbReference type="SMART" id="SM00028">
    <property type="entry name" value="TPR"/>
    <property type="match status" value="3"/>
</dbReference>
<dbReference type="InterPro" id="IPR046357">
    <property type="entry name" value="PPIase_dom_sf"/>
</dbReference>
<comment type="catalytic activity">
    <reaction evidence="1 7">
        <text>[protein]-peptidylproline (omega=180) = [protein]-peptidylproline (omega=0)</text>
        <dbReference type="Rhea" id="RHEA:16237"/>
        <dbReference type="Rhea" id="RHEA-COMP:10747"/>
        <dbReference type="Rhea" id="RHEA-COMP:10748"/>
        <dbReference type="ChEBI" id="CHEBI:83833"/>
        <dbReference type="ChEBI" id="CHEBI:83834"/>
        <dbReference type="EC" id="5.2.1.8"/>
    </reaction>
</comment>
<dbReference type="SUPFAM" id="SSF48452">
    <property type="entry name" value="TPR-like"/>
    <property type="match status" value="1"/>
</dbReference>
<gene>
    <name evidence="13" type="primary">PCKR1</name>
    <name evidence="13" type="ORF">AK812_SmicGene6002</name>
</gene>
<keyword evidence="14" id="KW-1185">Reference proteome</keyword>
<evidence type="ECO:0000313" key="13">
    <source>
        <dbReference type="EMBL" id="OLQ10279.1"/>
    </source>
</evidence>
<dbReference type="EMBL" id="LSRX01000081">
    <property type="protein sequence ID" value="OLQ10279.1"/>
    <property type="molecule type" value="Genomic_DNA"/>
</dbReference>
<dbReference type="InterPro" id="IPR050754">
    <property type="entry name" value="FKBP4/5/8-like"/>
</dbReference>
<feature type="domain" description="PPIase FKBP-type" evidence="10">
    <location>
        <begin position="497"/>
        <end position="582"/>
    </location>
</feature>
<evidence type="ECO:0000256" key="4">
    <source>
        <dbReference type="ARBA" id="ARBA00022803"/>
    </source>
</evidence>
<dbReference type="PROSITE" id="PS50918">
    <property type="entry name" value="WWE"/>
    <property type="match status" value="1"/>
</dbReference>
<dbReference type="PRINTS" id="PR00153">
    <property type="entry name" value="CSAPPISMRASE"/>
</dbReference>
<dbReference type="FunFam" id="2.40.100.10:FF:000025">
    <property type="entry name" value="Peptidyl-prolyl cis-trans isomerase CYP19-2"/>
    <property type="match status" value="1"/>
</dbReference>
<dbReference type="PROSITE" id="PS50072">
    <property type="entry name" value="CSA_PPIASE_2"/>
    <property type="match status" value="1"/>
</dbReference>
<accession>A0A1Q9ES80</accession>
<dbReference type="Proteomes" id="UP000186817">
    <property type="component" value="Unassembled WGS sequence"/>
</dbReference>
<evidence type="ECO:0000256" key="7">
    <source>
        <dbReference type="PROSITE-ProRule" id="PRU00277"/>
    </source>
</evidence>
<evidence type="ECO:0000256" key="9">
    <source>
        <dbReference type="SAM" id="MobiDB-lite"/>
    </source>
</evidence>
<proteinExistence type="predicted"/>
<dbReference type="Gene3D" id="1.25.40.10">
    <property type="entry name" value="Tetratricopeptide repeat domain"/>
    <property type="match status" value="2"/>
</dbReference>
<dbReference type="SUPFAM" id="SSF54534">
    <property type="entry name" value="FKBP-like"/>
    <property type="match status" value="1"/>
</dbReference>
<evidence type="ECO:0000256" key="5">
    <source>
        <dbReference type="ARBA" id="ARBA00023110"/>
    </source>
</evidence>
<dbReference type="PROSITE" id="PS50059">
    <property type="entry name" value="FKBP_PPIASE"/>
    <property type="match status" value="1"/>
</dbReference>
<dbReference type="Pfam" id="PF00254">
    <property type="entry name" value="FKBP_C"/>
    <property type="match status" value="1"/>
</dbReference>
<evidence type="ECO:0000313" key="14">
    <source>
        <dbReference type="Proteomes" id="UP000186817"/>
    </source>
</evidence>
<dbReference type="SUPFAM" id="SSF117839">
    <property type="entry name" value="WWE domain"/>
    <property type="match status" value="1"/>
</dbReference>
<evidence type="ECO:0000256" key="6">
    <source>
        <dbReference type="ARBA" id="ARBA00023235"/>
    </source>
</evidence>